<dbReference type="Proteomes" id="UP001201812">
    <property type="component" value="Unassembled WGS sequence"/>
</dbReference>
<dbReference type="AlphaFoldDB" id="A0AAD4QZR9"/>
<protein>
    <submittedName>
        <fullName evidence="1">Uncharacterized protein</fullName>
    </submittedName>
</protein>
<reference evidence="1" key="1">
    <citation type="submission" date="2022-01" db="EMBL/GenBank/DDBJ databases">
        <title>Genome Sequence Resource for Two Populations of Ditylenchus destructor, the Migratory Endoparasitic Phytonematode.</title>
        <authorList>
            <person name="Zhang H."/>
            <person name="Lin R."/>
            <person name="Xie B."/>
        </authorList>
    </citation>
    <scope>NUCLEOTIDE SEQUENCE</scope>
    <source>
        <strain evidence="1">BazhouSP</strain>
    </source>
</reference>
<name>A0AAD4QZR9_9BILA</name>
<dbReference type="EMBL" id="JAKKPZ010000019">
    <property type="protein sequence ID" value="KAI1712124.1"/>
    <property type="molecule type" value="Genomic_DNA"/>
</dbReference>
<accession>A0AAD4QZR9</accession>
<organism evidence="1 2">
    <name type="scientific">Ditylenchus destructor</name>
    <dbReference type="NCBI Taxonomy" id="166010"/>
    <lineage>
        <taxon>Eukaryota</taxon>
        <taxon>Metazoa</taxon>
        <taxon>Ecdysozoa</taxon>
        <taxon>Nematoda</taxon>
        <taxon>Chromadorea</taxon>
        <taxon>Rhabditida</taxon>
        <taxon>Tylenchina</taxon>
        <taxon>Tylenchomorpha</taxon>
        <taxon>Sphaerularioidea</taxon>
        <taxon>Anguinidae</taxon>
        <taxon>Anguininae</taxon>
        <taxon>Ditylenchus</taxon>
    </lineage>
</organism>
<comment type="caution">
    <text evidence="1">The sequence shown here is derived from an EMBL/GenBank/DDBJ whole genome shotgun (WGS) entry which is preliminary data.</text>
</comment>
<proteinExistence type="predicted"/>
<evidence type="ECO:0000313" key="2">
    <source>
        <dbReference type="Proteomes" id="UP001201812"/>
    </source>
</evidence>
<sequence length="99" mass="11074">MTTVASASVWRVITSLAVAIGDAPRQGVFVYYWMTSLLIWIQRKSPADLLISATLGSIVLVNCSRSATSFGRSEVIEIWRESLTFFFFRNIVVINISVK</sequence>
<evidence type="ECO:0000313" key="1">
    <source>
        <dbReference type="EMBL" id="KAI1712124.1"/>
    </source>
</evidence>
<keyword evidence="2" id="KW-1185">Reference proteome</keyword>
<gene>
    <name evidence="1" type="ORF">DdX_09666</name>
</gene>